<name>A0A1E3JGU0_9TREE</name>
<dbReference type="EMBL" id="AWGH01000008">
    <property type="protein sequence ID" value="ODN99336.1"/>
    <property type="molecule type" value="Genomic_DNA"/>
</dbReference>
<dbReference type="RefSeq" id="XP_019032413.1">
    <property type="nucleotide sequence ID" value="XM_019175310.1"/>
</dbReference>
<protein>
    <submittedName>
        <fullName evidence="2">Uncharacterized protein</fullName>
    </submittedName>
</protein>
<dbReference type="GeneID" id="30192391"/>
<organism evidence="2 3">
    <name type="scientific">Cryptococcus wingfieldii CBS 7118</name>
    <dbReference type="NCBI Taxonomy" id="1295528"/>
    <lineage>
        <taxon>Eukaryota</taxon>
        <taxon>Fungi</taxon>
        <taxon>Dikarya</taxon>
        <taxon>Basidiomycota</taxon>
        <taxon>Agaricomycotina</taxon>
        <taxon>Tremellomycetes</taxon>
        <taxon>Tremellales</taxon>
        <taxon>Cryptococcaceae</taxon>
        <taxon>Cryptococcus</taxon>
    </lineage>
</organism>
<gene>
    <name evidence="2" type="ORF">L198_03178</name>
</gene>
<keyword evidence="3" id="KW-1185">Reference proteome</keyword>
<proteinExistence type="predicted"/>
<evidence type="ECO:0000313" key="3">
    <source>
        <dbReference type="Proteomes" id="UP000094819"/>
    </source>
</evidence>
<dbReference type="Proteomes" id="UP000094819">
    <property type="component" value="Unassembled WGS sequence"/>
</dbReference>
<feature type="compositionally biased region" description="Acidic residues" evidence="1">
    <location>
        <begin position="51"/>
        <end position="62"/>
    </location>
</feature>
<evidence type="ECO:0000313" key="2">
    <source>
        <dbReference type="EMBL" id="ODN99336.1"/>
    </source>
</evidence>
<accession>A0A1E3JGU0</accession>
<feature type="region of interest" description="Disordered" evidence="1">
    <location>
        <begin position="31"/>
        <end position="95"/>
    </location>
</feature>
<sequence>MMSDDQRQFYNSLTYEERQLYEGSMGLQSLHAAGYGAGSSGTAGQMPQLGADDDSMLMDDDSQPSSAAYNPELDENSDLAQGFGELWWESSQQHQ</sequence>
<evidence type="ECO:0000256" key="1">
    <source>
        <dbReference type="SAM" id="MobiDB-lite"/>
    </source>
</evidence>
<comment type="caution">
    <text evidence="2">The sequence shown here is derived from an EMBL/GenBank/DDBJ whole genome shotgun (WGS) entry which is preliminary data.</text>
</comment>
<reference evidence="2 3" key="1">
    <citation type="submission" date="2016-06" db="EMBL/GenBank/DDBJ databases">
        <title>Evolution of pathogenesis and genome organization in the Tremellales.</title>
        <authorList>
            <person name="Cuomo C."/>
            <person name="Litvintseva A."/>
            <person name="Heitman J."/>
            <person name="Chen Y."/>
            <person name="Sun S."/>
            <person name="Springer D."/>
            <person name="Dromer F."/>
            <person name="Young S."/>
            <person name="Zeng Q."/>
            <person name="Chapman S."/>
            <person name="Gujja S."/>
            <person name="Saif S."/>
            <person name="Birren B."/>
        </authorList>
    </citation>
    <scope>NUCLEOTIDE SEQUENCE [LARGE SCALE GENOMIC DNA]</scope>
    <source>
        <strain evidence="2 3">CBS 7118</strain>
    </source>
</reference>
<dbReference type="AlphaFoldDB" id="A0A1E3JGU0"/>